<reference evidence="1 2" key="1">
    <citation type="submission" date="2023-12" db="EMBL/GenBank/DDBJ databases">
        <title>Baltic Sea Cyanobacteria.</title>
        <authorList>
            <person name="Delbaje E."/>
            <person name="Fewer D.P."/>
            <person name="Shishido T.K."/>
        </authorList>
    </citation>
    <scope>NUCLEOTIDE SEQUENCE [LARGE SCALE GENOMIC DNA]</scope>
    <source>
        <strain evidence="1 2">CCNP 1315</strain>
    </source>
</reference>
<protein>
    <recommendedName>
        <fullName evidence="3">Ycf34</fullName>
    </recommendedName>
</protein>
<evidence type="ECO:0008006" key="3">
    <source>
        <dbReference type="Google" id="ProtNLM"/>
    </source>
</evidence>
<proteinExistence type="predicted"/>
<dbReference type="EMBL" id="JAYGHT010000195">
    <property type="protein sequence ID" value="MEA5522900.1"/>
    <property type="molecule type" value="Genomic_DNA"/>
</dbReference>
<evidence type="ECO:0000313" key="2">
    <source>
        <dbReference type="Proteomes" id="UP001301728"/>
    </source>
</evidence>
<keyword evidence="2" id="KW-1185">Reference proteome</keyword>
<sequence>MPRINDCFTCCYYAWDFHLVCAVHPSGPDDETCDDFERDPETEAILYRDFLGLGESVEENGAINNPWHCDPEENWAPPGTKYVDGELVFVEED</sequence>
<gene>
    <name evidence="1" type="ORF">VB854_28615</name>
</gene>
<comment type="caution">
    <text evidence="1">The sequence shown here is derived from an EMBL/GenBank/DDBJ whole genome shotgun (WGS) entry which is preliminary data.</text>
</comment>
<organism evidence="1 2">
    <name type="scientific">Limnoraphis robusta CCNP1315</name>
    <dbReference type="NCBI Taxonomy" id="3110306"/>
    <lineage>
        <taxon>Bacteria</taxon>
        <taxon>Bacillati</taxon>
        <taxon>Cyanobacteriota</taxon>
        <taxon>Cyanophyceae</taxon>
        <taxon>Oscillatoriophycideae</taxon>
        <taxon>Oscillatoriales</taxon>
        <taxon>Sirenicapillariaceae</taxon>
        <taxon>Limnoraphis</taxon>
    </lineage>
</organism>
<accession>A0ABU5U7D2</accession>
<name>A0ABU5U7D2_9CYAN</name>
<dbReference type="Proteomes" id="UP001301728">
    <property type="component" value="Unassembled WGS sequence"/>
</dbReference>
<evidence type="ECO:0000313" key="1">
    <source>
        <dbReference type="EMBL" id="MEA5522900.1"/>
    </source>
</evidence>
<dbReference type="RefSeq" id="WP_323274488.1">
    <property type="nucleotide sequence ID" value="NZ_JAYGHT010000195.1"/>
</dbReference>